<sequence>MLFDRWKNIDPDKLALKFPGKSYSYGELYAEIRKRSSGLKRGAYLLCHHSESENLINFLAVLHKGGKAVFAGKHSNEDLKREYAHVHQLIPLDFVPKGEYDLEEPYSPQKSDLFLGVLSSGSTGQPKLIWKDYQAWFSAFPAQSEVFQIQADDTLLCLDAMAYSANLNAVIHGLWLGASIYLTPLQNASKWAELLKEVSAIFMVPSHYRLLPNRGAYTHIRSVVSAGEKLEVKLAEQLLRNFPNACITEYYGAAELGHISYIQNEEIINLPTSVGKPFPGVKISIKEEKIWVDSPYVSPDYRHQPTVSDLGFIDPNGYLCLLGREGRMFNRRGLNIFAEEIEQVTLLHPKIREAALVSPLPDLLVLYVVPTEPISHHELRNYLLSKLSSDKLPNRIQFFHELPRSSSGKVDFKVLAKKPIEEDSSK</sequence>
<dbReference type="GO" id="GO:0016878">
    <property type="term" value="F:acid-thiol ligase activity"/>
    <property type="evidence" value="ECO:0007669"/>
    <property type="project" value="TreeGrafter"/>
</dbReference>
<dbReference type="Pfam" id="PF00501">
    <property type="entry name" value="AMP-binding"/>
    <property type="match status" value="1"/>
</dbReference>
<proteinExistence type="predicted"/>
<evidence type="ECO:0000256" key="1">
    <source>
        <dbReference type="ARBA" id="ARBA00022598"/>
    </source>
</evidence>
<accession>E4RQ94</accession>
<gene>
    <name evidence="4" type="ordered locus">Lbys_1762</name>
</gene>
<reference key="1">
    <citation type="submission" date="2010-11" db="EMBL/GenBank/DDBJ databases">
        <title>The complete genome of Leadbetterella byssophila DSM 17132.</title>
        <authorList>
            <consortium name="US DOE Joint Genome Institute (JGI-PGF)"/>
            <person name="Lucas S."/>
            <person name="Copeland A."/>
            <person name="Lapidus A."/>
            <person name="Glavina del Rio T."/>
            <person name="Dalin E."/>
            <person name="Tice H."/>
            <person name="Bruce D."/>
            <person name="Goodwin L."/>
            <person name="Pitluck S."/>
            <person name="Kyrpides N."/>
            <person name="Mavromatis K."/>
            <person name="Ivanova N."/>
            <person name="Teshima H."/>
            <person name="Brettin T."/>
            <person name="Detter J.C."/>
            <person name="Han C."/>
            <person name="Tapia R."/>
            <person name="Land M."/>
            <person name="Hauser L."/>
            <person name="Markowitz V."/>
            <person name="Cheng J.-F."/>
            <person name="Hugenholtz P."/>
            <person name="Woyke T."/>
            <person name="Wu D."/>
            <person name="Tindall B."/>
            <person name="Pomrenke H.G."/>
            <person name="Brambilla E."/>
            <person name="Klenk H.-P."/>
            <person name="Eisen J.A."/>
        </authorList>
    </citation>
    <scope>NUCLEOTIDE SEQUENCE [LARGE SCALE GENOMIC DNA]</scope>
    <source>
        <strain>DSM 17132</strain>
    </source>
</reference>
<evidence type="ECO:0000259" key="3">
    <source>
        <dbReference type="Pfam" id="PF13193"/>
    </source>
</evidence>
<keyword evidence="5" id="KW-1185">Reference proteome</keyword>
<evidence type="ECO:0000313" key="4">
    <source>
        <dbReference type="EMBL" id="ADQ17469.1"/>
    </source>
</evidence>
<dbReference type="STRING" id="649349.Lbys_1762"/>
<dbReference type="InterPro" id="IPR042099">
    <property type="entry name" value="ANL_N_sf"/>
</dbReference>
<dbReference type="HOGENOM" id="CLU_000022_59_0_10"/>
<feature type="domain" description="AMP-binding enzyme C-terminal" evidence="3">
    <location>
        <begin position="340"/>
        <end position="409"/>
    </location>
</feature>
<dbReference type="GO" id="GO:0044550">
    <property type="term" value="P:secondary metabolite biosynthetic process"/>
    <property type="evidence" value="ECO:0007669"/>
    <property type="project" value="TreeGrafter"/>
</dbReference>
<keyword evidence="1 4" id="KW-0436">Ligase</keyword>
<dbReference type="EMBL" id="CP002305">
    <property type="protein sequence ID" value="ADQ17469.1"/>
    <property type="molecule type" value="Genomic_DNA"/>
</dbReference>
<organism evidence="4 5">
    <name type="scientific">Leadbetterella byssophila (strain DSM 17132 / JCM 16389 / KACC 11308 / NBRC 106382 / 4M15)</name>
    <dbReference type="NCBI Taxonomy" id="649349"/>
    <lineage>
        <taxon>Bacteria</taxon>
        <taxon>Pseudomonadati</taxon>
        <taxon>Bacteroidota</taxon>
        <taxon>Cytophagia</taxon>
        <taxon>Cytophagales</taxon>
        <taxon>Leadbetterellaceae</taxon>
        <taxon>Leadbetterella</taxon>
    </lineage>
</organism>
<dbReference type="SUPFAM" id="SSF56801">
    <property type="entry name" value="Acetyl-CoA synthetase-like"/>
    <property type="match status" value="1"/>
</dbReference>
<dbReference type="Gene3D" id="3.40.50.12780">
    <property type="entry name" value="N-terminal domain of ligase-like"/>
    <property type="match status" value="1"/>
</dbReference>
<dbReference type="InterPro" id="IPR045851">
    <property type="entry name" value="AMP-bd_C_sf"/>
</dbReference>
<protein>
    <submittedName>
        <fullName evidence="4">AMP-dependent synthetase and ligase</fullName>
    </submittedName>
</protein>
<dbReference type="KEGG" id="lby:Lbys_1762"/>
<dbReference type="Gene3D" id="3.30.300.30">
    <property type="match status" value="1"/>
</dbReference>
<name>E4RQ94_LEAB4</name>
<evidence type="ECO:0000259" key="2">
    <source>
        <dbReference type="Pfam" id="PF00501"/>
    </source>
</evidence>
<dbReference type="OrthoDB" id="9757771at2"/>
<dbReference type="AlphaFoldDB" id="E4RQ94"/>
<dbReference type="Pfam" id="PF13193">
    <property type="entry name" value="AMP-binding_C"/>
    <property type="match status" value="1"/>
</dbReference>
<dbReference type="PANTHER" id="PTHR43352">
    <property type="entry name" value="ACETYL-COA SYNTHETASE"/>
    <property type="match status" value="1"/>
</dbReference>
<dbReference type="PANTHER" id="PTHR43352:SF1">
    <property type="entry name" value="ANTHRANILATE--COA LIGASE"/>
    <property type="match status" value="1"/>
</dbReference>
<dbReference type="InterPro" id="IPR025110">
    <property type="entry name" value="AMP-bd_C"/>
</dbReference>
<dbReference type="Proteomes" id="UP000007435">
    <property type="component" value="Chromosome"/>
</dbReference>
<feature type="domain" description="AMP-dependent synthetase/ligase" evidence="2">
    <location>
        <begin position="93"/>
        <end position="289"/>
    </location>
</feature>
<dbReference type="eggNOG" id="COG0318">
    <property type="taxonomic scope" value="Bacteria"/>
</dbReference>
<dbReference type="RefSeq" id="WP_013408518.1">
    <property type="nucleotide sequence ID" value="NC_014655.1"/>
</dbReference>
<evidence type="ECO:0000313" key="5">
    <source>
        <dbReference type="Proteomes" id="UP000007435"/>
    </source>
</evidence>
<dbReference type="InterPro" id="IPR000873">
    <property type="entry name" value="AMP-dep_synth/lig_dom"/>
</dbReference>
<reference evidence="4 5" key="2">
    <citation type="journal article" date="2011" name="Stand. Genomic Sci.">
        <title>Complete genome sequence of Leadbetterella byssophila type strain (4M15).</title>
        <authorList>
            <person name="Abt B."/>
            <person name="Teshima H."/>
            <person name="Lucas S."/>
            <person name="Lapidus A."/>
            <person name="Del Rio T.G."/>
            <person name="Nolan M."/>
            <person name="Tice H."/>
            <person name="Cheng J.F."/>
            <person name="Pitluck S."/>
            <person name="Liolios K."/>
            <person name="Pagani I."/>
            <person name="Ivanova N."/>
            <person name="Mavromatis K."/>
            <person name="Pati A."/>
            <person name="Tapia R."/>
            <person name="Han C."/>
            <person name="Goodwin L."/>
            <person name="Chen A."/>
            <person name="Palaniappan K."/>
            <person name="Land M."/>
            <person name="Hauser L."/>
            <person name="Chang Y.J."/>
            <person name="Jeffries C.D."/>
            <person name="Rohde M."/>
            <person name="Goker M."/>
            <person name="Tindall B.J."/>
            <person name="Detter J.C."/>
            <person name="Woyke T."/>
            <person name="Bristow J."/>
            <person name="Eisen J.A."/>
            <person name="Markowitz V."/>
            <person name="Hugenholtz P."/>
            <person name="Klenk H.P."/>
            <person name="Kyrpides N.C."/>
        </authorList>
    </citation>
    <scope>NUCLEOTIDE SEQUENCE [LARGE SCALE GENOMIC DNA]</scope>
    <source>
        <strain evidence="5">DSM 17132 / JCM 16389 / KACC 11308 / NBRC 106382 / 4M15</strain>
    </source>
</reference>